<protein>
    <submittedName>
        <fullName evidence="2">Cytochrome c biogenesis protein CcdC</fullName>
    </submittedName>
</protein>
<dbReference type="Proteomes" id="UP001152173">
    <property type="component" value="Unassembled WGS sequence"/>
</dbReference>
<dbReference type="PANTHER" id="PTHR39164:SF1">
    <property type="entry name" value="PROTEIN CCDC"/>
    <property type="match status" value="1"/>
</dbReference>
<dbReference type="PANTHER" id="PTHR39164">
    <property type="entry name" value="PROTEIN CCDC"/>
    <property type="match status" value="1"/>
</dbReference>
<name>A0A9X3RD45_9BACL</name>
<sequence length="172" mass="19484">MLKQIPSQWIIIGSTIMAVVMGTIVMTVRAKSAKRPVSAKKIILPPLFMSTGALMFVFEYFRVPPMQIAEALGVGILFSLVLIWTSKFEVKNNDIYLKQSKAFIFILIGLLIVRLIAKVILSSTIHVGELSGMFWILAFGMIVPWRIAMLIQYRNLEKKMTNHHIEKPTFTS</sequence>
<proteinExistence type="predicted"/>
<dbReference type="Pfam" id="PF07301">
    <property type="entry name" value="DUF1453"/>
    <property type="match status" value="1"/>
</dbReference>
<keyword evidence="1" id="KW-0812">Transmembrane</keyword>
<dbReference type="InterPro" id="IPR031306">
    <property type="entry name" value="CcdC"/>
</dbReference>
<feature type="transmembrane region" description="Helical" evidence="1">
    <location>
        <begin position="42"/>
        <end position="61"/>
    </location>
</feature>
<organism evidence="2 3">
    <name type="scientific">Paenisporosarcina quisquiliarum</name>
    <dbReference type="NCBI Taxonomy" id="365346"/>
    <lineage>
        <taxon>Bacteria</taxon>
        <taxon>Bacillati</taxon>
        <taxon>Bacillota</taxon>
        <taxon>Bacilli</taxon>
        <taxon>Bacillales</taxon>
        <taxon>Caryophanaceae</taxon>
        <taxon>Paenisporosarcina</taxon>
    </lineage>
</organism>
<reference evidence="2" key="1">
    <citation type="submission" date="2022-05" db="EMBL/GenBank/DDBJ databases">
        <authorList>
            <person name="Colautti A."/>
            <person name="Iacumin L."/>
        </authorList>
    </citation>
    <scope>NUCLEOTIDE SEQUENCE</scope>
    <source>
        <strain evidence="2">SK 55</strain>
    </source>
</reference>
<feature type="transmembrane region" description="Helical" evidence="1">
    <location>
        <begin position="102"/>
        <end position="121"/>
    </location>
</feature>
<dbReference type="PIRSF" id="PIRSF021441">
    <property type="entry name" value="DUF1453"/>
    <property type="match status" value="1"/>
</dbReference>
<dbReference type="AlphaFoldDB" id="A0A9X3RD45"/>
<gene>
    <name evidence="2" type="ORF">M9R32_02175</name>
</gene>
<keyword evidence="3" id="KW-1185">Reference proteome</keyword>
<keyword evidence="1" id="KW-0472">Membrane</keyword>
<comment type="caution">
    <text evidence="2">The sequence shown here is derived from an EMBL/GenBank/DDBJ whole genome shotgun (WGS) entry which is preliminary data.</text>
</comment>
<accession>A0A9X3RD45</accession>
<evidence type="ECO:0000313" key="3">
    <source>
        <dbReference type="Proteomes" id="UP001152173"/>
    </source>
</evidence>
<evidence type="ECO:0000313" key="2">
    <source>
        <dbReference type="EMBL" id="MCZ8535997.1"/>
    </source>
</evidence>
<keyword evidence="1" id="KW-1133">Transmembrane helix</keyword>
<feature type="transmembrane region" description="Helical" evidence="1">
    <location>
        <begin position="67"/>
        <end position="90"/>
    </location>
</feature>
<evidence type="ECO:0000256" key="1">
    <source>
        <dbReference type="SAM" id="Phobius"/>
    </source>
</evidence>
<dbReference type="RefSeq" id="WP_269925116.1">
    <property type="nucleotide sequence ID" value="NZ_JAMKBJ010000001.1"/>
</dbReference>
<feature type="transmembrane region" description="Helical" evidence="1">
    <location>
        <begin position="6"/>
        <end position="30"/>
    </location>
</feature>
<dbReference type="EMBL" id="JAMKBJ010000001">
    <property type="protein sequence ID" value="MCZ8535997.1"/>
    <property type="molecule type" value="Genomic_DNA"/>
</dbReference>
<feature type="transmembrane region" description="Helical" evidence="1">
    <location>
        <begin position="133"/>
        <end position="151"/>
    </location>
</feature>
<dbReference type="InterPro" id="IPR058247">
    <property type="entry name" value="DUF1453"/>
</dbReference>